<accession>A0A358DUI8</accession>
<dbReference type="EMBL" id="DONK01000028">
    <property type="protein sequence ID" value="HBU49939.1"/>
    <property type="molecule type" value="Genomic_DNA"/>
</dbReference>
<organism evidence="1 2">
    <name type="scientific">Alteromonas australica</name>
    <dbReference type="NCBI Taxonomy" id="589873"/>
    <lineage>
        <taxon>Bacteria</taxon>
        <taxon>Pseudomonadati</taxon>
        <taxon>Pseudomonadota</taxon>
        <taxon>Gammaproteobacteria</taxon>
        <taxon>Alteromonadales</taxon>
        <taxon>Alteromonadaceae</taxon>
        <taxon>Alteromonas/Salinimonas group</taxon>
        <taxon>Alteromonas</taxon>
    </lineage>
</organism>
<protein>
    <submittedName>
        <fullName evidence="1">DUF2750 domain-containing protein</fullName>
    </submittedName>
</protein>
<sequence>MLMTHPLLEKNAFERLEASLQQIKNAKELFILKDEHGCVMLTTDEEDGVPVWPDASLAALWATEDWSDCETMAISTQDFLTKWVPGMTQDDLMVMVCPVPGEEGEVITPAHFAEKI</sequence>
<name>A0A358DUI8_9ALTE</name>
<evidence type="ECO:0000313" key="1">
    <source>
        <dbReference type="EMBL" id="HBU49939.1"/>
    </source>
</evidence>
<dbReference type="AlphaFoldDB" id="A0A358DUI8"/>
<evidence type="ECO:0000313" key="2">
    <source>
        <dbReference type="Proteomes" id="UP000264779"/>
    </source>
</evidence>
<comment type="caution">
    <text evidence="1">The sequence shown here is derived from an EMBL/GenBank/DDBJ whole genome shotgun (WGS) entry which is preliminary data.</text>
</comment>
<dbReference type="Proteomes" id="UP000264779">
    <property type="component" value="Unassembled WGS sequence"/>
</dbReference>
<gene>
    <name evidence="1" type="ORF">DEB45_01660</name>
</gene>
<proteinExistence type="predicted"/>
<dbReference type="Pfam" id="PF11042">
    <property type="entry name" value="DUF2750"/>
    <property type="match status" value="1"/>
</dbReference>
<reference evidence="1 2" key="1">
    <citation type="journal article" date="2018" name="Nat. Biotechnol.">
        <title>A standardized bacterial taxonomy based on genome phylogeny substantially revises the tree of life.</title>
        <authorList>
            <person name="Parks D.H."/>
            <person name="Chuvochina M."/>
            <person name="Waite D.W."/>
            <person name="Rinke C."/>
            <person name="Skarshewski A."/>
            <person name="Chaumeil P.A."/>
            <person name="Hugenholtz P."/>
        </authorList>
    </citation>
    <scope>NUCLEOTIDE SEQUENCE [LARGE SCALE GENOMIC DNA]</scope>
    <source>
        <strain evidence="1">UBA11621</strain>
    </source>
</reference>
<dbReference type="InterPro" id="IPR021284">
    <property type="entry name" value="DUF2750"/>
</dbReference>